<evidence type="ECO:0000259" key="2">
    <source>
        <dbReference type="Pfam" id="PF10189"/>
    </source>
</evidence>
<feature type="compositionally biased region" description="Low complexity" evidence="1">
    <location>
        <begin position="1502"/>
        <end position="1526"/>
    </location>
</feature>
<feature type="compositionally biased region" description="Basic residues" evidence="1">
    <location>
        <begin position="1308"/>
        <end position="1320"/>
    </location>
</feature>
<feature type="compositionally biased region" description="Acidic residues" evidence="1">
    <location>
        <begin position="1323"/>
        <end position="1371"/>
    </location>
</feature>
<accession>A0A9P8A1F7</accession>
<feature type="region of interest" description="Disordered" evidence="1">
    <location>
        <begin position="1097"/>
        <end position="1125"/>
    </location>
</feature>
<feature type="compositionally biased region" description="Basic and acidic residues" evidence="1">
    <location>
        <begin position="1206"/>
        <end position="1228"/>
    </location>
</feature>
<evidence type="ECO:0000313" key="3">
    <source>
        <dbReference type="EMBL" id="KAG9322607.1"/>
    </source>
</evidence>
<feature type="compositionally biased region" description="Acidic residues" evidence="1">
    <location>
        <begin position="1196"/>
        <end position="1205"/>
    </location>
</feature>
<evidence type="ECO:0000256" key="1">
    <source>
        <dbReference type="SAM" id="MobiDB-lite"/>
    </source>
</evidence>
<protein>
    <recommendedName>
        <fullName evidence="2">Integrator complex subunit 3 N-terminal domain-containing protein</fullName>
    </recommendedName>
</protein>
<feature type="compositionally biased region" description="Polar residues" evidence="1">
    <location>
        <begin position="524"/>
        <end position="534"/>
    </location>
</feature>
<dbReference type="Pfam" id="PF10189">
    <property type="entry name" value="Ints3_N"/>
    <property type="match status" value="1"/>
</dbReference>
<organism evidence="3 4">
    <name type="scientific">Mortierella alpina</name>
    <name type="common">Oleaginous fungus</name>
    <name type="synonym">Mortierella renispora</name>
    <dbReference type="NCBI Taxonomy" id="64518"/>
    <lineage>
        <taxon>Eukaryota</taxon>
        <taxon>Fungi</taxon>
        <taxon>Fungi incertae sedis</taxon>
        <taxon>Mucoromycota</taxon>
        <taxon>Mortierellomycotina</taxon>
        <taxon>Mortierellomycetes</taxon>
        <taxon>Mortierellales</taxon>
        <taxon>Mortierellaceae</taxon>
        <taxon>Mortierella</taxon>
    </lineage>
</organism>
<comment type="caution">
    <text evidence="3">The sequence shown here is derived from an EMBL/GenBank/DDBJ whole genome shotgun (WGS) entry which is preliminary data.</text>
</comment>
<feature type="region of interest" description="Disordered" evidence="1">
    <location>
        <begin position="1186"/>
        <end position="1545"/>
    </location>
</feature>
<feature type="compositionally biased region" description="Low complexity" evidence="1">
    <location>
        <begin position="1264"/>
        <end position="1287"/>
    </location>
</feature>
<feature type="region of interest" description="Disordered" evidence="1">
    <location>
        <begin position="900"/>
        <end position="944"/>
    </location>
</feature>
<feature type="compositionally biased region" description="Acidic residues" evidence="1">
    <location>
        <begin position="1449"/>
        <end position="1476"/>
    </location>
</feature>
<feature type="compositionally biased region" description="Basic and acidic residues" evidence="1">
    <location>
        <begin position="541"/>
        <end position="563"/>
    </location>
</feature>
<feature type="domain" description="Integrator complex subunit 3 N-terminal" evidence="2">
    <location>
        <begin position="61"/>
        <end position="464"/>
    </location>
</feature>
<dbReference type="Proteomes" id="UP000717515">
    <property type="component" value="Unassembled WGS sequence"/>
</dbReference>
<feature type="compositionally biased region" description="Acidic residues" evidence="1">
    <location>
        <begin position="1421"/>
        <end position="1442"/>
    </location>
</feature>
<evidence type="ECO:0000313" key="4">
    <source>
        <dbReference type="Proteomes" id="UP000717515"/>
    </source>
</evidence>
<feature type="compositionally biased region" description="Low complexity" evidence="1">
    <location>
        <begin position="610"/>
        <end position="622"/>
    </location>
</feature>
<feature type="region of interest" description="Disordered" evidence="1">
    <location>
        <begin position="488"/>
        <end position="630"/>
    </location>
</feature>
<dbReference type="InterPro" id="IPR019333">
    <property type="entry name" value="INTS3_N"/>
</dbReference>
<sequence length="1545" mass="172557">MAAPDLPPSLIFEYARFDEEDPVDTEMALAHRQLMETLQGRSEIEIHNDLQVAASSSMPRHGEIINGLLYGILISDANNNNNNPQLPVNELFRLMNFVARDSLSYALRQTRHFCSHLNFHRIRPQVKQRLVWLVDQLTEVRVPGVDQLHMCLLRQIRGGDVSPPNIQLADAMVDLLHGSVNWLYSFPVLVAYSCYTFLRIMLDHNRNLNLREKEARFCARLLRERFRDCSDIGRDLVRAMQDVARIREMEEIWVDLLYKPERLNPQLEGVHQLMAMPSKDIYLASRLTFAMEHKLLFILRTVPTGGHTWNLKWFVDRYLSAPETDALYCDIIRYICGVYHPTNAILASPIVPRYVVIGGLMRSVKSNVAAANIKLALFFDWLFYDPAMDNIMNIEPAMLLMEKSVERYGYLTAILLEFLSFVTEHYYPPLREEIQRHVRLAGESLVDKGVIRSFRVFYDSPYLEPYPPCRDYIRALFPRDFADLADATPGDVVGGTSMENLEEHPLPKPEASPTNESADEFDNAPTSFGAGQNGSEEEEYYQERKDTKASGQRSRDHSRESSREPMQIDDVSTSHQEVEDDNGEDEVMESSFVEAKPDTSLNAVPLPGWGSTSGSSTATGVSKDGQRAPAALTPIPGASLWIFGNSLQEFKKAYESNPAAPETATMFRHIWEIFGDVAAASVEGSDIAQEIGAEICSIAKTCEIPESYLTESAPVDKDVGMLEPLMACLWTIAARDGAEGASRMSQVFLKSEATVEPSKRLLSMWFLVALVREQTRNGASTNMTLEQTLFQYGAFIQESATQDQSNRIEEDSVVMTSDQIQASARDYVLRDLERLHERQLAAFDTVLPLVLQYLPDLVPRTESFLHLVVKMAVPQQIYKISMSLHKREYTLMSTPSPLPALSSSSVKEEKKGIRNGRATKKRGIIDPSEERETSTTGTQVGTNWTPKMSSPSLEILGRTLAWSTYYQLAIWQFLVSEIGGVSGPVCTLLAASWVPRLCSQTEAEALTGVQNLIRTLPVNPPDTKLGRALVWISSQTGSISSEMRELCESWVAHWLRTAPEQLSAVLISLSDKTAPPVGGSGPTGGSDMDVEMADVNSSKAKNNRTRNNNNNNNNAKVKLNPKQRKEQAMQLRVALSLLRVWWDSASPYPGSRHIFARVWSQDVKNQVQEALVETFGAKESNNWPREWWRNANAEDRDGESEEDVKESESGDDVKADPSEEDDDKKSAGGDDQDASDQDRSSDDGDDNDHEVKGRGVKRSGGSSGSSRRNSPKLGSSSTTTTKRGSLTVGVLNSKSRKAKATPAAVKKTPTRKGPSSRRRKVSEDEDDEDEEEDDQDEEDEEEDEEEEEADDDDEGQGGQDDEDEDEEEEDEDTKKKSVKGKQPARRASTTSRSKAAKTSTRSKAKTVTTRTGRRKAGKKDDDDDEEESDGDEDQDEEDDEDGEAKNGDQDDDDEEQDVNQDPNDNNDEEEDEEEEEVQAKGKLPIYSQRKAAASANSKLRTKPSPTSSSSSGSSPGSRSKSATTTAAKRRGKRRLPSDEDDEDDD</sequence>
<feature type="compositionally biased region" description="Basic and acidic residues" evidence="1">
    <location>
        <begin position="1186"/>
        <end position="1195"/>
    </location>
</feature>
<dbReference type="InterPro" id="IPR045334">
    <property type="entry name" value="INTS3"/>
</dbReference>
<gene>
    <name evidence="3" type="ORF">KVV02_007920</name>
</gene>
<dbReference type="PANTHER" id="PTHR13587">
    <property type="entry name" value="INTEGRATOR COMPLEX SUBUNIT 3"/>
    <property type="match status" value="1"/>
</dbReference>
<proteinExistence type="predicted"/>
<feature type="compositionally biased region" description="Polar residues" evidence="1">
    <location>
        <begin position="934"/>
        <end position="944"/>
    </location>
</feature>
<feature type="compositionally biased region" description="Acidic residues" evidence="1">
    <location>
        <begin position="578"/>
        <end position="588"/>
    </location>
</feature>
<name>A0A9P8A1F7_MORAP</name>
<feature type="compositionally biased region" description="Low complexity" evidence="1">
    <location>
        <begin position="1385"/>
        <end position="1410"/>
    </location>
</feature>
<feature type="compositionally biased region" description="Basic residues" evidence="1">
    <location>
        <begin position="913"/>
        <end position="922"/>
    </location>
</feature>
<dbReference type="GO" id="GO:0005737">
    <property type="term" value="C:cytoplasm"/>
    <property type="evidence" value="ECO:0007669"/>
    <property type="project" value="TreeGrafter"/>
</dbReference>
<dbReference type="PANTHER" id="PTHR13587:SF7">
    <property type="entry name" value="INTEGRATOR COMPLEX SUBUNIT 3"/>
    <property type="match status" value="1"/>
</dbReference>
<feature type="compositionally biased region" description="Low complexity" evidence="1">
    <location>
        <begin position="1097"/>
        <end position="1115"/>
    </location>
</feature>
<dbReference type="EMBL" id="JAIFTL010000138">
    <property type="protein sequence ID" value="KAG9322607.1"/>
    <property type="molecule type" value="Genomic_DNA"/>
</dbReference>
<reference evidence="3" key="1">
    <citation type="submission" date="2021-07" db="EMBL/GenBank/DDBJ databases">
        <title>Draft genome of Mortierella alpina, strain LL118, isolated from an aspen leaf litter sample.</title>
        <authorList>
            <person name="Yang S."/>
            <person name="Vinatzer B.A."/>
        </authorList>
    </citation>
    <scope>NUCLEOTIDE SEQUENCE</scope>
    <source>
        <strain evidence="3">LL118</strain>
    </source>
</reference>